<dbReference type="EMBL" id="VIEB01000020">
    <property type="protein sequence ID" value="TQE12340.1"/>
    <property type="molecule type" value="Genomic_DNA"/>
</dbReference>
<organism evidence="1 2">
    <name type="scientific">Malus baccata</name>
    <name type="common">Siberian crab apple</name>
    <name type="synonym">Pyrus baccata</name>
    <dbReference type="NCBI Taxonomy" id="106549"/>
    <lineage>
        <taxon>Eukaryota</taxon>
        <taxon>Viridiplantae</taxon>
        <taxon>Streptophyta</taxon>
        <taxon>Embryophyta</taxon>
        <taxon>Tracheophyta</taxon>
        <taxon>Spermatophyta</taxon>
        <taxon>Magnoliopsida</taxon>
        <taxon>eudicotyledons</taxon>
        <taxon>Gunneridae</taxon>
        <taxon>Pentapetalae</taxon>
        <taxon>rosids</taxon>
        <taxon>fabids</taxon>
        <taxon>Rosales</taxon>
        <taxon>Rosaceae</taxon>
        <taxon>Amygdaloideae</taxon>
        <taxon>Maleae</taxon>
        <taxon>Malus</taxon>
    </lineage>
</organism>
<comment type="caution">
    <text evidence="1">The sequence shown here is derived from an EMBL/GenBank/DDBJ whole genome shotgun (WGS) entry which is preliminary data.</text>
</comment>
<keyword evidence="2" id="KW-1185">Reference proteome</keyword>
<dbReference type="PANTHER" id="PTHR19378:SF0">
    <property type="entry name" value="HAUS AUGMIN-LIKE COMPLEX SUBUNIT 3"/>
    <property type="match status" value="1"/>
</dbReference>
<dbReference type="Proteomes" id="UP000315295">
    <property type="component" value="Unassembled WGS sequence"/>
</dbReference>
<evidence type="ECO:0000313" key="1">
    <source>
        <dbReference type="EMBL" id="TQE12340.1"/>
    </source>
</evidence>
<dbReference type="GO" id="GO:0051225">
    <property type="term" value="P:spindle assembly"/>
    <property type="evidence" value="ECO:0007669"/>
    <property type="project" value="InterPro"/>
</dbReference>
<dbReference type="GO" id="GO:0072686">
    <property type="term" value="C:mitotic spindle"/>
    <property type="evidence" value="ECO:0007669"/>
    <property type="project" value="TreeGrafter"/>
</dbReference>
<sequence>MCFGTSERQWVEAQVENAQQQAILMEPKSQVSSDEAHNHLDLHSLRRKHAELVGELSNSYHFPNICLFFCV</sequence>
<evidence type="ECO:0000313" key="2">
    <source>
        <dbReference type="Proteomes" id="UP000315295"/>
    </source>
</evidence>
<accession>A0A540NP90</accession>
<dbReference type="GO" id="GO:0070652">
    <property type="term" value="C:HAUS complex"/>
    <property type="evidence" value="ECO:0007669"/>
    <property type="project" value="InterPro"/>
</dbReference>
<dbReference type="GO" id="GO:0031023">
    <property type="term" value="P:microtubule organizing center organization"/>
    <property type="evidence" value="ECO:0007669"/>
    <property type="project" value="TreeGrafter"/>
</dbReference>
<gene>
    <name evidence="1" type="ORF">C1H46_001993</name>
</gene>
<dbReference type="InterPro" id="IPR026206">
    <property type="entry name" value="HAUS3"/>
</dbReference>
<dbReference type="PANTHER" id="PTHR19378">
    <property type="entry name" value="GOLGIN- RELATED"/>
    <property type="match status" value="1"/>
</dbReference>
<name>A0A540NP90_MALBA</name>
<dbReference type="AlphaFoldDB" id="A0A540NP90"/>
<dbReference type="STRING" id="106549.A0A540NP90"/>
<dbReference type="GO" id="GO:0005815">
    <property type="term" value="C:microtubule organizing center"/>
    <property type="evidence" value="ECO:0007669"/>
    <property type="project" value="TreeGrafter"/>
</dbReference>
<proteinExistence type="predicted"/>
<reference evidence="1 2" key="1">
    <citation type="journal article" date="2019" name="G3 (Bethesda)">
        <title>Sequencing of a Wild Apple (Malus baccata) Genome Unravels the Differences Between Cultivated and Wild Apple Species Regarding Disease Resistance and Cold Tolerance.</title>
        <authorList>
            <person name="Chen X."/>
        </authorList>
    </citation>
    <scope>NUCLEOTIDE SEQUENCE [LARGE SCALE GENOMIC DNA]</scope>
    <source>
        <strain evidence="2">cv. Shandingzi</strain>
        <tissue evidence="1">Leaves</tissue>
    </source>
</reference>
<protein>
    <submittedName>
        <fullName evidence="1">Uncharacterized protein</fullName>
    </submittedName>
</protein>